<dbReference type="AlphaFoldDB" id="A0A814LTT1"/>
<gene>
    <name evidence="2" type="ORF">VCS650_LOCUS18330</name>
</gene>
<dbReference type="EMBL" id="CAJNON010000174">
    <property type="protein sequence ID" value="CAF1068238.1"/>
    <property type="molecule type" value="Genomic_DNA"/>
</dbReference>
<accession>A0A814LTT1</accession>
<sequence>MPDHSSCNIPEPHPAMDGLYASFYPVESVLLSQLQSFYNASVMYQLGKLSCSSNPQYNITTLSQSSRFPVNVTFITLIEQLFIESWGETFNYSLYYEQCKPESCSYEVREKRDLFSAISIVISLFGGLSVLFRFVTPLIVTFVLTRCHRQAQQEEPSEDIQPTGKKDSKNILAINQSRC</sequence>
<keyword evidence="1" id="KW-1133">Transmembrane helix</keyword>
<evidence type="ECO:0000256" key="1">
    <source>
        <dbReference type="SAM" id="Phobius"/>
    </source>
</evidence>
<dbReference type="Proteomes" id="UP000663891">
    <property type="component" value="Unassembled WGS sequence"/>
</dbReference>
<keyword evidence="1" id="KW-0472">Membrane</keyword>
<organism evidence="2 3">
    <name type="scientific">Adineta steineri</name>
    <dbReference type="NCBI Taxonomy" id="433720"/>
    <lineage>
        <taxon>Eukaryota</taxon>
        <taxon>Metazoa</taxon>
        <taxon>Spiralia</taxon>
        <taxon>Gnathifera</taxon>
        <taxon>Rotifera</taxon>
        <taxon>Eurotatoria</taxon>
        <taxon>Bdelloidea</taxon>
        <taxon>Adinetida</taxon>
        <taxon>Adinetidae</taxon>
        <taxon>Adineta</taxon>
    </lineage>
</organism>
<comment type="caution">
    <text evidence="2">The sequence shown here is derived from an EMBL/GenBank/DDBJ whole genome shotgun (WGS) entry which is preliminary data.</text>
</comment>
<reference evidence="2" key="1">
    <citation type="submission" date="2021-02" db="EMBL/GenBank/DDBJ databases">
        <authorList>
            <person name="Nowell W R."/>
        </authorList>
    </citation>
    <scope>NUCLEOTIDE SEQUENCE</scope>
</reference>
<protein>
    <submittedName>
        <fullName evidence="2">Uncharacterized protein</fullName>
    </submittedName>
</protein>
<feature type="transmembrane region" description="Helical" evidence="1">
    <location>
        <begin position="114"/>
        <end position="144"/>
    </location>
</feature>
<proteinExistence type="predicted"/>
<keyword evidence="1" id="KW-0812">Transmembrane</keyword>
<evidence type="ECO:0000313" key="2">
    <source>
        <dbReference type="EMBL" id="CAF1068238.1"/>
    </source>
</evidence>
<evidence type="ECO:0000313" key="3">
    <source>
        <dbReference type="Proteomes" id="UP000663891"/>
    </source>
</evidence>
<name>A0A814LTT1_9BILA</name>